<name>A0ABS3LXI4_9PROT</name>
<comment type="caution">
    <text evidence="1">The sequence shown here is derived from an EMBL/GenBank/DDBJ whole genome shotgun (WGS) entry which is preliminary data.</text>
</comment>
<dbReference type="Proteomes" id="UP000664771">
    <property type="component" value="Unassembled WGS sequence"/>
</dbReference>
<organism evidence="1 2">
    <name type="scientific">Acetobacter sacchari</name>
    <dbReference type="NCBI Taxonomy" id="2661687"/>
    <lineage>
        <taxon>Bacteria</taxon>
        <taxon>Pseudomonadati</taxon>
        <taxon>Pseudomonadota</taxon>
        <taxon>Alphaproteobacteria</taxon>
        <taxon>Acetobacterales</taxon>
        <taxon>Acetobacteraceae</taxon>
        <taxon>Acetobacter</taxon>
    </lineage>
</organism>
<reference evidence="1 2" key="1">
    <citation type="submission" date="2021-03" db="EMBL/GenBank/DDBJ databases">
        <title>The complete genome sequence of Acetobacter sacchari TBRC 11175.</title>
        <authorList>
            <person name="Charoenyingcharoen P."/>
            <person name="Yukphan P."/>
        </authorList>
    </citation>
    <scope>NUCLEOTIDE SEQUENCE [LARGE SCALE GENOMIC DNA]</scope>
    <source>
        <strain evidence="1 2">TBRC 11175</strain>
    </source>
</reference>
<evidence type="ECO:0000313" key="2">
    <source>
        <dbReference type="Proteomes" id="UP000664771"/>
    </source>
</evidence>
<sequence>MSDTNTTIATLENLGSQIVPVIVEALLNKLDPTCDVAGAKSAVTDLISAGIALEKALTTKTETATNA</sequence>
<dbReference type="RefSeq" id="WP_207881872.1">
    <property type="nucleotide sequence ID" value="NZ_JAFVMF010000012.1"/>
</dbReference>
<gene>
    <name evidence="1" type="ORF">J2D73_12520</name>
</gene>
<dbReference type="EMBL" id="JAFVMF010000012">
    <property type="protein sequence ID" value="MBO1360612.1"/>
    <property type="molecule type" value="Genomic_DNA"/>
</dbReference>
<keyword evidence="2" id="KW-1185">Reference proteome</keyword>
<protein>
    <submittedName>
        <fullName evidence="1">Uncharacterized protein</fullName>
    </submittedName>
</protein>
<accession>A0ABS3LXI4</accession>
<proteinExistence type="predicted"/>
<evidence type="ECO:0000313" key="1">
    <source>
        <dbReference type="EMBL" id="MBO1360612.1"/>
    </source>
</evidence>